<dbReference type="Pfam" id="PF00308">
    <property type="entry name" value="Bac_DnaA"/>
    <property type="match status" value="1"/>
</dbReference>
<dbReference type="InterPro" id="IPR013317">
    <property type="entry name" value="DnaA_dom"/>
</dbReference>
<keyword evidence="7 8" id="KW-0238">DNA-binding</keyword>
<dbReference type="EMBL" id="CP043424">
    <property type="protein sequence ID" value="QIW11124.1"/>
    <property type="molecule type" value="Genomic_DNA"/>
</dbReference>
<dbReference type="InterPro" id="IPR038454">
    <property type="entry name" value="DnaA_N_sf"/>
</dbReference>
<feature type="compositionally biased region" description="Basic and acidic residues" evidence="12">
    <location>
        <begin position="115"/>
        <end position="130"/>
    </location>
</feature>
<dbReference type="CDD" id="cd00009">
    <property type="entry name" value="AAA"/>
    <property type="match status" value="1"/>
</dbReference>
<dbReference type="Gene3D" id="1.10.8.60">
    <property type="match status" value="1"/>
</dbReference>
<feature type="region of interest" description="Disordered" evidence="12">
    <location>
        <begin position="108"/>
        <end position="130"/>
    </location>
</feature>
<keyword evidence="2 8" id="KW-0963">Cytoplasm</keyword>
<keyword evidence="18" id="KW-1185">Reference proteome</keyword>
<evidence type="ECO:0000313" key="16">
    <source>
        <dbReference type="EMBL" id="QIW11124.1"/>
    </source>
</evidence>
<dbReference type="NCBIfam" id="TIGR00362">
    <property type="entry name" value="DnaA"/>
    <property type="match status" value="1"/>
</dbReference>
<comment type="function">
    <text evidence="8 10">Plays an essential role in the initiation and regulation of chromosomal replication. ATP-DnaA binds to the origin of replication (oriC) to initiate formation of the DNA replication initiation complex once per cell cycle. Binds the DnaA box (a 9 base pair repeat at the origin) and separates the double-stranded (ds)DNA. Forms a right-handed helical filament on oriC DNA; dsDNA binds to the exterior of the filament while single-stranded (ss)DNA is stabiized in the filament's interior. The ATP-DnaA-oriC complex binds and stabilizes one strand of the AT-rich DNA unwinding element (DUE), permitting loading of DNA polymerase. After initiation quickly degrades to an ADP-DnaA complex that is not apt for DNA replication. Binds acidic phospholipids.</text>
</comment>
<dbReference type="GO" id="GO:0006275">
    <property type="term" value="P:regulation of DNA replication"/>
    <property type="evidence" value="ECO:0007669"/>
    <property type="project" value="UniProtKB-UniRule"/>
</dbReference>
<dbReference type="SUPFAM" id="SSF48295">
    <property type="entry name" value="TrpR-like"/>
    <property type="match status" value="1"/>
</dbReference>
<evidence type="ECO:0000256" key="2">
    <source>
        <dbReference type="ARBA" id="ARBA00022490"/>
    </source>
</evidence>
<keyword evidence="3 8" id="KW-0235">DNA replication</keyword>
<dbReference type="GO" id="GO:0006270">
    <property type="term" value="P:DNA replication initiation"/>
    <property type="evidence" value="ECO:0007669"/>
    <property type="project" value="UniProtKB-UniRule"/>
</dbReference>
<feature type="region of interest" description="Domain I, interacts with DnaA modulators" evidence="8">
    <location>
        <begin position="1"/>
        <end position="121"/>
    </location>
</feature>
<evidence type="ECO:0000256" key="10">
    <source>
        <dbReference type="RuleBase" id="RU000577"/>
    </source>
</evidence>
<feature type="region of interest" description="Domain III, AAA+ region" evidence="8">
    <location>
        <begin position="158"/>
        <end position="374"/>
    </location>
</feature>
<dbReference type="Pfam" id="PF08299">
    <property type="entry name" value="Bac_DnaA_C"/>
    <property type="match status" value="1"/>
</dbReference>
<dbReference type="GO" id="GO:0003688">
    <property type="term" value="F:DNA replication origin binding"/>
    <property type="evidence" value="ECO:0007669"/>
    <property type="project" value="UniProtKB-UniRule"/>
</dbReference>
<comment type="domain">
    <text evidence="8">Domain I is involved in oligomerization and binding regulators, domain II is flexibile and of varying length in different bacteria, domain III forms the AAA+ region, while domain IV binds dsDNA.</text>
</comment>
<dbReference type="Gene3D" id="1.10.1750.10">
    <property type="match status" value="1"/>
</dbReference>
<dbReference type="Gene3D" id="3.30.300.180">
    <property type="match status" value="1"/>
</dbReference>
<dbReference type="OrthoDB" id="9807019at2"/>
<dbReference type="InterPro" id="IPR001957">
    <property type="entry name" value="Chromosome_initiator_DnaA"/>
</dbReference>
<protein>
    <recommendedName>
        <fullName evidence="8 9">Chromosomal replication initiator protein DnaA</fullName>
    </recommendedName>
</protein>
<evidence type="ECO:0000256" key="6">
    <source>
        <dbReference type="ARBA" id="ARBA00023121"/>
    </source>
</evidence>
<evidence type="ECO:0000259" key="14">
    <source>
        <dbReference type="SMART" id="SM00760"/>
    </source>
</evidence>
<dbReference type="GO" id="GO:0005886">
    <property type="term" value="C:plasma membrane"/>
    <property type="evidence" value="ECO:0007669"/>
    <property type="project" value="TreeGrafter"/>
</dbReference>
<dbReference type="KEGG" id="fad:CDH04_00005"/>
<evidence type="ECO:0000256" key="11">
    <source>
        <dbReference type="RuleBase" id="RU004227"/>
    </source>
</evidence>
<evidence type="ECO:0000256" key="8">
    <source>
        <dbReference type="HAMAP-Rule" id="MF_00377"/>
    </source>
</evidence>
<keyword evidence="5 8" id="KW-0067">ATP-binding</keyword>
<dbReference type="InterPro" id="IPR010921">
    <property type="entry name" value="Trp_repressor/repl_initiator"/>
</dbReference>
<name>A0A2Z4XW96_9GAMM</name>
<dbReference type="EMBL" id="CP021781">
    <property type="protein sequence ID" value="AXA32898.1"/>
    <property type="molecule type" value="Genomic_DNA"/>
</dbReference>
<evidence type="ECO:0000256" key="3">
    <source>
        <dbReference type="ARBA" id="ARBA00022705"/>
    </source>
</evidence>
<evidence type="ECO:0000256" key="5">
    <source>
        <dbReference type="ARBA" id="ARBA00022840"/>
    </source>
</evidence>
<dbReference type="PANTHER" id="PTHR30050">
    <property type="entry name" value="CHROMOSOMAL REPLICATION INITIATOR PROTEIN DNAA"/>
    <property type="match status" value="1"/>
</dbReference>
<evidence type="ECO:0000256" key="4">
    <source>
        <dbReference type="ARBA" id="ARBA00022741"/>
    </source>
</evidence>
<dbReference type="InterPro" id="IPR027417">
    <property type="entry name" value="P-loop_NTPase"/>
</dbReference>
<organism evidence="15 17">
    <name type="scientific">Francisella adeliensis</name>
    <dbReference type="NCBI Taxonomy" id="2007306"/>
    <lineage>
        <taxon>Bacteria</taxon>
        <taxon>Pseudomonadati</taxon>
        <taxon>Pseudomonadota</taxon>
        <taxon>Gammaproteobacteria</taxon>
        <taxon>Thiotrichales</taxon>
        <taxon>Francisellaceae</taxon>
        <taxon>Francisella</taxon>
    </lineage>
</organism>
<dbReference type="Proteomes" id="UP000251120">
    <property type="component" value="Chromosome"/>
</dbReference>
<feature type="binding site" evidence="8">
    <location>
        <position position="206"/>
    </location>
    <ligand>
        <name>ATP</name>
        <dbReference type="ChEBI" id="CHEBI:30616"/>
    </ligand>
</feature>
<dbReference type="InterPro" id="IPR018312">
    <property type="entry name" value="Chromosome_initiator_DnaA_CS"/>
</dbReference>
<proteinExistence type="inferred from homology"/>
<keyword evidence="4 8" id="KW-0547">Nucleotide-binding</keyword>
<dbReference type="GO" id="GO:0005524">
    <property type="term" value="F:ATP binding"/>
    <property type="evidence" value="ECO:0007669"/>
    <property type="project" value="UniProtKB-UniRule"/>
</dbReference>
<feature type="domain" description="AAA+ ATPase" evidence="13">
    <location>
        <begin position="191"/>
        <end position="317"/>
    </location>
</feature>
<dbReference type="InterPro" id="IPR024633">
    <property type="entry name" value="DnaA_N_dom"/>
</dbReference>
<feature type="domain" description="Chromosomal replication initiator DnaA C-terminal" evidence="14">
    <location>
        <begin position="402"/>
        <end position="471"/>
    </location>
</feature>
<dbReference type="Proteomes" id="UP000681131">
    <property type="component" value="Chromosome"/>
</dbReference>
<feature type="binding site" evidence="8">
    <location>
        <position position="204"/>
    </location>
    <ligand>
        <name>ATP</name>
        <dbReference type="ChEBI" id="CHEBI:30616"/>
    </ligand>
</feature>
<dbReference type="AlphaFoldDB" id="A0A2Z4XW96"/>
<reference evidence="16 18" key="2">
    <citation type="submission" date="2019-08" db="EMBL/GenBank/DDBJ databases">
        <title>Complete genome sequences of Francisella adeliensis (FSC1325 and FSC1326).</title>
        <authorList>
            <person name="Ohrman C."/>
            <person name="Uneklint I."/>
            <person name="Vallesi A."/>
            <person name="Karlsson L."/>
            <person name="Sjodin A."/>
        </authorList>
    </citation>
    <scope>NUCLEOTIDE SEQUENCE [LARGE SCALE GENOMIC DNA]</scope>
    <source>
        <strain evidence="16 18">FSC1325</strain>
    </source>
</reference>
<accession>A0A2Z4XW96</accession>
<sequence>MTTWNKCLKKIKKSISTFEYKTWIKPIFVDQNANIFTVYCNNEYFKKHIKSKYGALFLVTIQECHGDDLVIEYSSKKYVNNETSGKISTSVGPQTNFFSTSNVEIKDDSEEPKEEEFKEKEVRKNTKKEKNSSQELFGFDEAMLITAKEGEEYSFGLPLKDKYIFDSFVVGDANKIARAAAMQVSINPGKLHNPLFIYGGSGLGKTHLMQAIGNHAREVNPSARIIYTNSEQYVKEYVTSLRLQDQDEFQRVYRSADILLIDDIQFIAGKEGTSQEFFNTFNALYESGKQIILTSDKYPNEIEGLEERLVSRFGYGLTVSVDMPDLETRIAILLKKAHDLGQKLPNDTATFIAENVRTNVRELEGALNRVLTTSRFNHKDPTVEVAQQCLRDVIKIQEKKVKIDNIQKVVADFFRIRVKDLTSSQRSRNIARPRQIAMSLARELTSHSLPEIGNAFGGRDHTTVMHAVKSITKLRQSNTSISDDYELLLDKISR</sequence>
<dbReference type="GO" id="GO:0005737">
    <property type="term" value="C:cytoplasm"/>
    <property type="evidence" value="ECO:0007669"/>
    <property type="project" value="UniProtKB-SubCell"/>
</dbReference>
<evidence type="ECO:0000256" key="7">
    <source>
        <dbReference type="ARBA" id="ARBA00023125"/>
    </source>
</evidence>
<comment type="subunit">
    <text evidence="8">Oligomerizes as a right-handed, spiral filament on DNA at oriC.</text>
</comment>
<feature type="binding site" evidence="8">
    <location>
        <position position="205"/>
    </location>
    <ligand>
        <name>ATP</name>
        <dbReference type="ChEBI" id="CHEBI:30616"/>
    </ligand>
</feature>
<comment type="caution">
    <text evidence="8">Lacks conserved residue(s) required for the propagation of feature annotation.</text>
</comment>
<dbReference type="HAMAP" id="MF_00377">
    <property type="entry name" value="DnaA_bact"/>
    <property type="match status" value="1"/>
</dbReference>
<dbReference type="InterPro" id="IPR013159">
    <property type="entry name" value="DnaA_C"/>
</dbReference>
<keyword evidence="6 8" id="KW-0446">Lipid-binding</keyword>
<dbReference type="SMART" id="SM00760">
    <property type="entry name" value="Bac_DnaA_C"/>
    <property type="match status" value="1"/>
</dbReference>
<dbReference type="GO" id="GO:0008289">
    <property type="term" value="F:lipid binding"/>
    <property type="evidence" value="ECO:0007669"/>
    <property type="project" value="UniProtKB-KW"/>
</dbReference>
<dbReference type="PROSITE" id="PS01008">
    <property type="entry name" value="DNAA"/>
    <property type="match status" value="1"/>
</dbReference>
<evidence type="ECO:0000313" key="15">
    <source>
        <dbReference type="EMBL" id="AXA32898.1"/>
    </source>
</evidence>
<gene>
    <name evidence="8 16" type="primary">dnaA</name>
    <name evidence="15" type="ORF">CDH04_00005</name>
    <name evidence="16" type="ORF">FZC43_00005</name>
</gene>
<feature type="region of interest" description="Domain IV, binds dsDNA" evidence="8">
    <location>
        <begin position="375"/>
        <end position="494"/>
    </location>
</feature>
<dbReference type="InterPro" id="IPR003593">
    <property type="entry name" value="AAA+_ATPase"/>
</dbReference>
<dbReference type="Pfam" id="PF11638">
    <property type="entry name" value="DnaA_N"/>
    <property type="match status" value="1"/>
</dbReference>
<evidence type="ECO:0000259" key="13">
    <source>
        <dbReference type="SMART" id="SM00382"/>
    </source>
</evidence>
<evidence type="ECO:0000256" key="1">
    <source>
        <dbReference type="ARBA" id="ARBA00006583"/>
    </source>
</evidence>
<dbReference type="CDD" id="cd06571">
    <property type="entry name" value="Bac_DnaA_C"/>
    <property type="match status" value="1"/>
</dbReference>
<dbReference type="SUPFAM" id="SSF52540">
    <property type="entry name" value="P-loop containing nucleoside triphosphate hydrolases"/>
    <property type="match status" value="1"/>
</dbReference>
<evidence type="ECO:0000313" key="18">
    <source>
        <dbReference type="Proteomes" id="UP000681131"/>
    </source>
</evidence>
<dbReference type="PRINTS" id="PR00051">
    <property type="entry name" value="DNAA"/>
</dbReference>
<evidence type="ECO:0000256" key="12">
    <source>
        <dbReference type="SAM" id="MobiDB-lite"/>
    </source>
</evidence>
<comment type="similarity">
    <text evidence="1 8 11">Belongs to the DnaA family.</text>
</comment>
<dbReference type="InterPro" id="IPR020591">
    <property type="entry name" value="Chromosome_initiator_DnaA-like"/>
</dbReference>
<evidence type="ECO:0000256" key="9">
    <source>
        <dbReference type="NCBIfam" id="TIGR00362"/>
    </source>
</evidence>
<evidence type="ECO:0000313" key="17">
    <source>
        <dbReference type="Proteomes" id="UP000251120"/>
    </source>
</evidence>
<dbReference type="FunFam" id="3.40.50.300:FF:000668">
    <property type="entry name" value="Chromosomal replication initiator protein DnaA"/>
    <property type="match status" value="1"/>
</dbReference>
<dbReference type="SMART" id="SM00382">
    <property type="entry name" value="AAA"/>
    <property type="match status" value="1"/>
</dbReference>
<dbReference type="Gene3D" id="3.40.50.300">
    <property type="entry name" value="P-loop containing nucleotide triphosphate hydrolases"/>
    <property type="match status" value="1"/>
</dbReference>
<comment type="subcellular location">
    <subcellularLocation>
        <location evidence="8">Cytoplasm</location>
    </subcellularLocation>
</comment>
<feature type="binding site" evidence="8">
    <location>
        <position position="202"/>
    </location>
    <ligand>
        <name>ATP</name>
        <dbReference type="ChEBI" id="CHEBI:30616"/>
    </ligand>
</feature>
<dbReference type="RefSeq" id="WP_112869075.1">
    <property type="nucleotide sequence ID" value="NZ_CP021781.1"/>
</dbReference>
<dbReference type="PANTHER" id="PTHR30050:SF2">
    <property type="entry name" value="CHROMOSOMAL REPLICATION INITIATOR PROTEIN DNAA"/>
    <property type="match status" value="1"/>
</dbReference>
<reference evidence="15 17" key="1">
    <citation type="submission" date="2017-06" db="EMBL/GenBank/DDBJ databases">
        <title>Complete genome of Francisella adeliensis.</title>
        <authorList>
            <person name="Vallesi A."/>
            <person name="Sjodin A."/>
        </authorList>
    </citation>
    <scope>NUCLEOTIDE SEQUENCE [LARGE SCALE GENOMIC DNA]</scope>
    <source>
        <strain evidence="15 17">FDC440</strain>
    </source>
</reference>